<protein>
    <submittedName>
        <fullName evidence="1">Uncharacterized protein</fullName>
    </submittedName>
</protein>
<gene>
    <name evidence="1" type="ORF">SDAV_001506</name>
</gene>
<evidence type="ECO:0000313" key="1">
    <source>
        <dbReference type="EMBL" id="AXF96473.1"/>
    </source>
</evidence>
<proteinExistence type="predicted"/>
<dbReference type="KEGG" id="sphh:SDAV_001506"/>
<dbReference type="Proteomes" id="UP000253689">
    <property type="component" value="Chromosome"/>
</dbReference>
<dbReference type="EMBL" id="CP031088">
    <property type="protein sequence ID" value="AXF96473.1"/>
    <property type="molecule type" value="Genomic_DNA"/>
</dbReference>
<organism evidence="1 2">
    <name type="scientific">Spiroplasma phoeniceum P40</name>
    <dbReference type="NCBI Taxonomy" id="1276259"/>
    <lineage>
        <taxon>Bacteria</taxon>
        <taxon>Bacillati</taxon>
        <taxon>Mycoplasmatota</taxon>
        <taxon>Mollicutes</taxon>
        <taxon>Entomoplasmatales</taxon>
        <taxon>Spiroplasmataceae</taxon>
        <taxon>Spiroplasma</taxon>
    </lineage>
</organism>
<name>A0A345DQI2_9MOLU</name>
<sequence length="548" mass="64514">MAKEKDSESVVTSRVNYGNIIDSDRDTTELMDKKLTPATIKVLLGQLYENSAEYQALKQKYINEVVGTKKTGVIRLKDKKRNTWEEQRTKSKFIDYSYRVEKEIPVLQRLKNHKAKKAVSKKAGSKSKPFLPQFSPVMSLSEEITITTEQTSMPKKMSVKNANSKTENLMKPPSKDSEHINDQFSTFSTWNHFDANQVKNKLELSNSFEDEPKTIIRRKETEEVTTIRRDFRPILAQQISQIKRNGLSIVDFVVDPNDKIEIEKGDEEILVRLIKQSPVEISLNEFAEKDITPPKPKPVKIIRTAEDPLSIEERLILRLENKSRFQKLTDAEQTQLEQLKTTFAAKLNYKQRKKDRETARTKKAINNQTNEVITDEQELLFDEDLYKKTNYNHRYDETKRPNIEERLVYDQKMTEYLFEVRRQYEQGYNRQISQELADFNRAINLSRSIKTNDEELNDAILKNRSKSISLLRKHVMLLNQKQYAEIKLLNKQVLKYKDTKGNLEDFIKRQKEFRWLLRIRNEVKENLQLLIESLRVQAKLMQDARSRK</sequence>
<accession>A0A345DQI2</accession>
<reference evidence="2" key="1">
    <citation type="submission" date="2018-07" db="EMBL/GenBank/DDBJ databases">
        <title>Complete Genome Sequence of Spiroplasma phoeniceum.</title>
        <authorList>
            <person name="Davis R.E."/>
            <person name="Shao J.Y."/>
            <person name="Zhao Y."/>
            <person name="Silver A."/>
            <person name="Stump z."/>
            <person name="Gasparich G."/>
        </authorList>
    </citation>
    <scope>NUCLEOTIDE SEQUENCE [LARGE SCALE GENOMIC DNA]</scope>
    <source>
        <strain evidence="2">P40</strain>
    </source>
</reference>
<keyword evidence="2" id="KW-1185">Reference proteome</keyword>
<dbReference type="RefSeq" id="WP_114565080.1">
    <property type="nucleotide sequence ID" value="NZ_CP031088.1"/>
</dbReference>
<evidence type="ECO:0000313" key="2">
    <source>
        <dbReference type="Proteomes" id="UP000253689"/>
    </source>
</evidence>
<dbReference type="AlphaFoldDB" id="A0A345DQI2"/>